<keyword evidence="1" id="KW-0614">Plasmid</keyword>
<dbReference type="Proteomes" id="UP000239340">
    <property type="component" value="Plasmid pSfreNXT3b"/>
</dbReference>
<protein>
    <submittedName>
        <fullName evidence="1">Uncharacterized protein</fullName>
    </submittedName>
</protein>
<name>A0A2L0HE43_RHIFR</name>
<organism evidence="1 2">
    <name type="scientific">Rhizobium fredii</name>
    <name type="common">Sinorhizobium fredii</name>
    <dbReference type="NCBI Taxonomy" id="380"/>
    <lineage>
        <taxon>Bacteria</taxon>
        <taxon>Pseudomonadati</taxon>
        <taxon>Pseudomonadota</taxon>
        <taxon>Alphaproteobacteria</taxon>
        <taxon>Hyphomicrobiales</taxon>
        <taxon>Rhizobiaceae</taxon>
        <taxon>Sinorhizobium/Ensifer group</taxon>
        <taxon>Sinorhizobium</taxon>
    </lineage>
</organism>
<proteinExistence type="predicted"/>
<evidence type="ECO:0000313" key="2">
    <source>
        <dbReference type="Proteomes" id="UP000239340"/>
    </source>
</evidence>
<accession>A0A2L0HE43</accession>
<geneLocation type="plasmid" evidence="2">
    <name>psfrenxt3b</name>
</geneLocation>
<evidence type="ECO:0000313" key="1">
    <source>
        <dbReference type="EMBL" id="AUX79029.1"/>
    </source>
</evidence>
<gene>
    <name evidence="1" type="ORF">NXT3_PB00374</name>
</gene>
<dbReference type="EMBL" id="CP024309">
    <property type="protein sequence ID" value="AUX79029.1"/>
    <property type="molecule type" value="Genomic_DNA"/>
</dbReference>
<dbReference type="AlphaFoldDB" id="A0A2L0HE43"/>
<sequence>MTPVLAVDDRQNVSTEVRTYGRADRLPAENCRGARLDRSTFPNTRPQITAMFKFAFNVQFAN</sequence>
<reference evidence="1 2" key="1">
    <citation type="submission" date="2017-10" db="EMBL/GenBank/DDBJ databases">
        <title>Analysis of the genome sequences of Rhizobium populations associated to common bean (phaseolus vulgaris).</title>
        <authorList>
            <person name="Bustos P."/>
            <person name="Santamaria R.I."/>
            <person name="Miranda-Sanchez F."/>
            <person name="Perez-Carrascal O."/>
            <person name="Juarez S."/>
            <person name="Lozano L."/>
            <person name="Martinez-Flores I."/>
            <person name="Vinuesa P."/>
            <person name="Martinez-Romero E."/>
            <person name="Cevallos M.A."/>
            <person name="Romero D."/>
            <person name="Davila G."/>
            <person name="Gonzalez V."/>
        </authorList>
    </citation>
    <scope>NUCLEOTIDE SEQUENCE [LARGE SCALE GENOMIC DNA]</scope>
    <source>
        <strain evidence="1 2">NXT3</strain>
        <plasmid evidence="2">Plasmid psfrenxt3b</plasmid>
    </source>
</reference>